<dbReference type="InterPro" id="IPR002933">
    <property type="entry name" value="Peptidase_M20"/>
</dbReference>
<dbReference type="Proteomes" id="UP001056109">
    <property type="component" value="Chromosome"/>
</dbReference>
<proteinExistence type="predicted"/>
<dbReference type="InterPro" id="IPR011650">
    <property type="entry name" value="Peptidase_M20_dimer"/>
</dbReference>
<protein>
    <submittedName>
        <fullName evidence="5">Dipeptidase</fullName>
    </submittedName>
</protein>
<accession>A0ABY5ALH5</accession>
<name>A0ABY5ALH5_9ACTO</name>
<dbReference type="PANTHER" id="PTHR43270:SF12">
    <property type="entry name" value="SUCCINYL-DIAMINOPIMELATE DESUCCINYLASE"/>
    <property type="match status" value="1"/>
</dbReference>
<dbReference type="Gene3D" id="3.30.70.360">
    <property type="match status" value="1"/>
</dbReference>
<keyword evidence="6" id="KW-1185">Reference proteome</keyword>
<dbReference type="Gene3D" id="3.40.630.10">
    <property type="entry name" value="Zn peptidases"/>
    <property type="match status" value="1"/>
</dbReference>
<organism evidence="5 6">
    <name type="scientific">Arcanobacterium pinnipediorum</name>
    <dbReference type="NCBI Taxonomy" id="1503041"/>
    <lineage>
        <taxon>Bacteria</taxon>
        <taxon>Bacillati</taxon>
        <taxon>Actinomycetota</taxon>
        <taxon>Actinomycetes</taxon>
        <taxon>Actinomycetales</taxon>
        <taxon>Actinomycetaceae</taxon>
        <taxon>Arcanobacterium</taxon>
    </lineage>
</organism>
<dbReference type="NCBIfam" id="NF005914">
    <property type="entry name" value="PRK07907.1"/>
    <property type="match status" value="1"/>
</dbReference>
<dbReference type="PANTHER" id="PTHR43270">
    <property type="entry name" value="BETA-ALA-HIS DIPEPTIDASE"/>
    <property type="match status" value="1"/>
</dbReference>
<evidence type="ECO:0000256" key="3">
    <source>
        <dbReference type="ARBA" id="ARBA00022801"/>
    </source>
</evidence>
<dbReference type="SUPFAM" id="SSF53187">
    <property type="entry name" value="Zn-dependent exopeptidases"/>
    <property type="match status" value="1"/>
</dbReference>
<dbReference type="EMBL" id="CP099547">
    <property type="protein sequence ID" value="USR80099.1"/>
    <property type="molecule type" value="Genomic_DNA"/>
</dbReference>
<gene>
    <name evidence="5" type="ORF">NG665_03760</name>
</gene>
<evidence type="ECO:0000256" key="2">
    <source>
        <dbReference type="ARBA" id="ARBA00022723"/>
    </source>
</evidence>
<evidence type="ECO:0000313" key="6">
    <source>
        <dbReference type="Proteomes" id="UP001056109"/>
    </source>
</evidence>
<evidence type="ECO:0000259" key="4">
    <source>
        <dbReference type="Pfam" id="PF07687"/>
    </source>
</evidence>
<evidence type="ECO:0000256" key="1">
    <source>
        <dbReference type="ARBA" id="ARBA00022670"/>
    </source>
</evidence>
<evidence type="ECO:0000313" key="5">
    <source>
        <dbReference type="EMBL" id="USR80099.1"/>
    </source>
</evidence>
<sequence>MDTQKITSRVDNAMPHVLAELKDFVAIPSISASAFDQSTMDTSAQWIAQRVKDLGLETEVIKLHTPSGLVGRPAILASRPSQPGKPTILLYAHHDVQPVGEESEWDSQPFVAVEKDGRLYGRGTADDKAGVLVHLAAIEAADPGVGIRLFIEGEEEIGSPTFSDFLTEYREKLEADVIVVADSSNWSVGKPSLTTSLRGVVRLDVKVSVLDHALHSGFFGGPVLDAVVVASRLIATLHDEDGNVAVAGLVQDDSTDVDYPEADFRRDAGLLDGIELAGSGSITSRLWTKPAISVIGMDITPVDVASNTIIPSVDMLISMRVAPGQDSMEAGEMLAQHLRDHVPFGAHIEVLVAEAGSAFLARESSQVTDIARWALKEAWDGTDPVDIGQGGSIPFIADLAEMFPQAQILVTGIEDPDTRAHSANESLHLGDFRNAIVAEALLLSRLGE</sequence>
<keyword evidence="2" id="KW-0479">Metal-binding</keyword>
<reference evidence="5" key="1">
    <citation type="submission" date="2022-06" db="EMBL/GenBank/DDBJ databases">
        <title>Complete Genome Sequence of Arcanobacterium pinnipediorum strain DSM 28752 isolated from a harbour seal.</title>
        <authorList>
            <person name="Borowiak M."/>
            <person name="Kreitlow A."/>
            <person name="Alssahen M."/>
            <person name="Malorny B."/>
            <person name="Laemmler C."/>
            <person name="Prenger-Berninghoff E."/>
            <person name="Siebert U."/>
            <person name="Ploetz M."/>
            <person name="Abdulmawjood A."/>
        </authorList>
    </citation>
    <scope>NUCLEOTIDE SEQUENCE</scope>
    <source>
        <strain evidence="5">DSM 28752</strain>
    </source>
</reference>
<dbReference type="InterPro" id="IPR051458">
    <property type="entry name" value="Cyt/Met_Dipeptidase"/>
</dbReference>
<keyword evidence="1" id="KW-0645">Protease</keyword>
<keyword evidence="3" id="KW-0378">Hydrolase</keyword>
<dbReference type="Pfam" id="PF07687">
    <property type="entry name" value="M20_dimer"/>
    <property type="match status" value="1"/>
</dbReference>
<dbReference type="Pfam" id="PF01546">
    <property type="entry name" value="Peptidase_M20"/>
    <property type="match status" value="1"/>
</dbReference>
<feature type="domain" description="Peptidase M20 dimerisation" evidence="4">
    <location>
        <begin position="199"/>
        <end position="343"/>
    </location>
</feature>
<dbReference type="RefSeq" id="WP_252673949.1">
    <property type="nucleotide sequence ID" value="NZ_CP099547.1"/>
</dbReference>